<dbReference type="Gene3D" id="3.40.140.10">
    <property type="entry name" value="Cytidine Deaminase, domain 2"/>
    <property type="match status" value="1"/>
</dbReference>
<feature type="binding site" evidence="14">
    <location>
        <position position="88"/>
    </location>
    <ligand>
        <name>Zn(2+)</name>
        <dbReference type="ChEBI" id="CHEBI:29105"/>
        <note>catalytic</note>
    </ligand>
</feature>
<dbReference type="InterPro" id="IPR016192">
    <property type="entry name" value="APOBEC/CMP_deaminase_Zn-bd"/>
</dbReference>
<dbReference type="PROSITE" id="PS00903">
    <property type="entry name" value="CYT_DCMP_DEAMINASES_1"/>
    <property type="match status" value="1"/>
</dbReference>
<feature type="domain" description="CMP/dCMP-type deaminase" evidence="16">
    <location>
        <begin position="1"/>
        <end position="125"/>
    </location>
</feature>
<keyword evidence="6 14" id="KW-0479">Metal-binding</keyword>
<feature type="binding site" evidence="13">
    <location>
        <begin position="41"/>
        <end position="47"/>
    </location>
    <ligand>
        <name>substrate</name>
    </ligand>
</feature>
<accession>A0A9D1MPG6</accession>
<evidence type="ECO:0000259" key="16">
    <source>
        <dbReference type="PROSITE" id="PS51747"/>
    </source>
</evidence>
<protein>
    <recommendedName>
        <fullName evidence="5 15">Cytidine deaminase</fullName>
        <ecNumber evidence="4 15">3.5.4.5</ecNumber>
    </recommendedName>
    <alternativeName>
        <fullName evidence="9 15">Cytidine aminohydrolase</fullName>
    </alternativeName>
</protein>
<feature type="binding site" evidence="14">
    <location>
        <position position="85"/>
    </location>
    <ligand>
        <name>Zn(2+)</name>
        <dbReference type="ChEBI" id="CHEBI:29105"/>
        <note>catalytic</note>
    </ligand>
</feature>
<comment type="caution">
    <text evidence="17">The sequence shown here is derived from an EMBL/GenBank/DDBJ whole genome shotgun (WGS) entry which is preliminary data.</text>
</comment>
<comment type="cofactor">
    <cofactor evidence="1 14 15">
        <name>Zn(2+)</name>
        <dbReference type="ChEBI" id="CHEBI:29105"/>
    </cofactor>
</comment>
<dbReference type="Pfam" id="PF00383">
    <property type="entry name" value="dCMP_cyt_deam_1"/>
    <property type="match status" value="1"/>
</dbReference>
<name>A0A9D1MPG6_9FIRM</name>
<dbReference type="GO" id="GO:0042802">
    <property type="term" value="F:identical protein binding"/>
    <property type="evidence" value="ECO:0007669"/>
    <property type="project" value="UniProtKB-ARBA"/>
</dbReference>
<keyword evidence="7 15" id="KW-0378">Hydrolase</keyword>
<reference evidence="17" key="2">
    <citation type="journal article" date="2021" name="PeerJ">
        <title>Extensive microbial diversity within the chicken gut microbiome revealed by metagenomics and culture.</title>
        <authorList>
            <person name="Gilroy R."/>
            <person name="Ravi A."/>
            <person name="Getino M."/>
            <person name="Pursley I."/>
            <person name="Horton D.L."/>
            <person name="Alikhan N.F."/>
            <person name="Baker D."/>
            <person name="Gharbi K."/>
            <person name="Hall N."/>
            <person name="Watson M."/>
            <person name="Adriaenssens E.M."/>
            <person name="Foster-Nyarko E."/>
            <person name="Jarju S."/>
            <person name="Secka A."/>
            <person name="Antonio M."/>
            <person name="Oren A."/>
            <person name="Chaudhuri R.R."/>
            <person name="La Ragione R."/>
            <person name="Hildebrand F."/>
            <person name="Pallen M.J."/>
        </authorList>
    </citation>
    <scope>NUCLEOTIDE SEQUENCE</scope>
    <source>
        <strain evidence="17">CHK160-1198</strain>
    </source>
</reference>
<evidence type="ECO:0000256" key="2">
    <source>
        <dbReference type="ARBA" id="ARBA00003949"/>
    </source>
</evidence>
<dbReference type="InterPro" id="IPR016193">
    <property type="entry name" value="Cytidine_deaminase-like"/>
</dbReference>
<evidence type="ECO:0000256" key="12">
    <source>
        <dbReference type="PIRSR" id="PIRSR606262-1"/>
    </source>
</evidence>
<organism evidence="17 18">
    <name type="scientific">Candidatus Avacidaminococcus intestinavium</name>
    <dbReference type="NCBI Taxonomy" id="2840684"/>
    <lineage>
        <taxon>Bacteria</taxon>
        <taxon>Bacillati</taxon>
        <taxon>Bacillota</taxon>
        <taxon>Negativicutes</taxon>
        <taxon>Acidaminococcales</taxon>
        <taxon>Acidaminococcaceae</taxon>
        <taxon>Acidaminococcaceae incertae sedis</taxon>
        <taxon>Candidatus Avacidaminococcus</taxon>
    </lineage>
</organism>
<dbReference type="GO" id="GO:0008270">
    <property type="term" value="F:zinc ion binding"/>
    <property type="evidence" value="ECO:0007669"/>
    <property type="project" value="UniProtKB-UniRule"/>
</dbReference>
<evidence type="ECO:0000256" key="7">
    <source>
        <dbReference type="ARBA" id="ARBA00022801"/>
    </source>
</evidence>
<evidence type="ECO:0000256" key="9">
    <source>
        <dbReference type="ARBA" id="ARBA00032005"/>
    </source>
</evidence>
<evidence type="ECO:0000256" key="11">
    <source>
        <dbReference type="ARBA" id="ARBA00049558"/>
    </source>
</evidence>
<dbReference type="EC" id="3.5.4.5" evidence="4 15"/>
<dbReference type="NCBIfam" id="TIGR01354">
    <property type="entry name" value="cyt_deam_tetra"/>
    <property type="match status" value="1"/>
</dbReference>
<dbReference type="PROSITE" id="PS51747">
    <property type="entry name" value="CYT_DCMP_DEAMINASES_2"/>
    <property type="match status" value="1"/>
</dbReference>
<evidence type="ECO:0000256" key="8">
    <source>
        <dbReference type="ARBA" id="ARBA00022833"/>
    </source>
</evidence>
<comment type="catalytic activity">
    <reaction evidence="10 15">
        <text>2'-deoxycytidine + H2O + H(+) = 2'-deoxyuridine + NH4(+)</text>
        <dbReference type="Rhea" id="RHEA:13433"/>
        <dbReference type="ChEBI" id="CHEBI:15377"/>
        <dbReference type="ChEBI" id="CHEBI:15378"/>
        <dbReference type="ChEBI" id="CHEBI:15698"/>
        <dbReference type="ChEBI" id="CHEBI:16450"/>
        <dbReference type="ChEBI" id="CHEBI:28938"/>
        <dbReference type="EC" id="3.5.4.5"/>
    </reaction>
</comment>
<evidence type="ECO:0000313" key="17">
    <source>
        <dbReference type="EMBL" id="HIU64074.1"/>
    </source>
</evidence>
<comment type="catalytic activity">
    <reaction evidence="11 15">
        <text>cytidine + H2O + H(+) = uridine + NH4(+)</text>
        <dbReference type="Rhea" id="RHEA:16069"/>
        <dbReference type="ChEBI" id="CHEBI:15377"/>
        <dbReference type="ChEBI" id="CHEBI:15378"/>
        <dbReference type="ChEBI" id="CHEBI:16704"/>
        <dbReference type="ChEBI" id="CHEBI:17562"/>
        <dbReference type="ChEBI" id="CHEBI:28938"/>
        <dbReference type="EC" id="3.5.4.5"/>
    </reaction>
</comment>
<dbReference type="GO" id="GO:0005829">
    <property type="term" value="C:cytosol"/>
    <property type="evidence" value="ECO:0007669"/>
    <property type="project" value="TreeGrafter"/>
</dbReference>
<gene>
    <name evidence="17" type="primary">cdd</name>
    <name evidence="17" type="ORF">IAB06_03410</name>
</gene>
<evidence type="ECO:0000256" key="15">
    <source>
        <dbReference type="RuleBase" id="RU364006"/>
    </source>
</evidence>
<evidence type="ECO:0000256" key="3">
    <source>
        <dbReference type="ARBA" id="ARBA00006576"/>
    </source>
</evidence>
<dbReference type="PANTHER" id="PTHR11644">
    <property type="entry name" value="CYTIDINE DEAMINASE"/>
    <property type="match status" value="1"/>
</dbReference>
<dbReference type="EMBL" id="DVNI01000049">
    <property type="protein sequence ID" value="HIU64074.1"/>
    <property type="molecule type" value="Genomic_DNA"/>
</dbReference>
<evidence type="ECO:0000256" key="13">
    <source>
        <dbReference type="PIRSR" id="PIRSR606262-2"/>
    </source>
</evidence>
<reference evidence="17" key="1">
    <citation type="submission" date="2020-10" db="EMBL/GenBank/DDBJ databases">
        <authorList>
            <person name="Gilroy R."/>
        </authorList>
    </citation>
    <scope>NUCLEOTIDE SEQUENCE</scope>
    <source>
        <strain evidence="17">CHK160-1198</strain>
    </source>
</reference>
<dbReference type="FunFam" id="3.40.140.10:FF:000008">
    <property type="entry name" value="Cytidine deaminase"/>
    <property type="match status" value="1"/>
</dbReference>
<evidence type="ECO:0000256" key="1">
    <source>
        <dbReference type="ARBA" id="ARBA00001947"/>
    </source>
</evidence>
<dbReference type="GO" id="GO:0072527">
    <property type="term" value="P:pyrimidine-containing compound metabolic process"/>
    <property type="evidence" value="ECO:0007669"/>
    <property type="project" value="UniProtKB-ARBA"/>
</dbReference>
<feature type="active site" description="Proton donor" evidence="12">
    <location>
        <position position="54"/>
    </location>
</feature>
<feature type="binding site" evidence="14">
    <location>
        <position position="52"/>
    </location>
    <ligand>
        <name>Zn(2+)</name>
        <dbReference type="ChEBI" id="CHEBI:29105"/>
        <note>catalytic</note>
    </ligand>
</feature>
<evidence type="ECO:0000256" key="14">
    <source>
        <dbReference type="PIRSR" id="PIRSR606262-3"/>
    </source>
</evidence>
<dbReference type="CDD" id="cd01283">
    <property type="entry name" value="cytidine_deaminase"/>
    <property type="match status" value="1"/>
</dbReference>
<dbReference type="SUPFAM" id="SSF53927">
    <property type="entry name" value="Cytidine deaminase-like"/>
    <property type="match status" value="1"/>
</dbReference>
<evidence type="ECO:0000256" key="4">
    <source>
        <dbReference type="ARBA" id="ARBA00012783"/>
    </source>
</evidence>
<dbReference type="InterPro" id="IPR006262">
    <property type="entry name" value="Cyt_deam_tetra"/>
</dbReference>
<evidence type="ECO:0000313" key="18">
    <source>
        <dbReference type="Proteomes" id="UP000824099"/>
    </source>
</evidence>
<dbReference type="GO" id="GO:0055086">
    <property type="term" value="P:nucleobase-containing small molecule metabolic process"/>
    <property type="evidence" value="ECO:0007669"/>
    <property type="project" value="UniProtKB-ARBA"/>
</dbReference>
<comment type="function">
    <text evidence="2 15">This enzyme scavenges exogenous and endogenous cytidine and 2'-deoxycytidine for UMP synthesis.</text>
</comment>
<keyword evidence="8 14" id="KW-0862">Zinc</keyword>
<dbReference type="GO" id="GO:0004126">
    <property type="term" value="F:cytidine deaminase activity"/>
    <property type="evidence" value="ECO:0007669"/>
    <property type="project" value="UniProtKB-UniRule"/>
</dbReference>
<dbReference type="InterPro" id="IPR050202">
    <property type="entry name" value="Cyt/Deoxycyt_deaminase"/>
</dbReference>
<dbReference type="NCBIfam" id="NF004064">
    <property type="entry name" value="PRK05578.1"/>
    <property type="match status" value="1"/>
</dbReference>
<evidence type="ECO:0000256" key="10">
    <source>
        <dbReference type="ARBA" id="ARBA00049252"/>
    </source>
</evidence>
<dbReference type="Proteomes" id="UP000824099">
    <property type="component" value="Unassembled WGS sequence"/>
</dbReference>
<evidence type="ECO:0000256" key="5">
    <source>
        <dbReference type="ARBA" id="ARBA00018266"/>
    </source>
</evidence>
<proteinExistence type="inferred from homology"/>
<dbReference type="PANTHER" id="PTHR11644:SF2">
    <property type="entry name" value="CYTIDINE DEAMINASE"/>
    <property type="match status" value="1"/>
</dbReference>
<dbReference type="AlphaFoldDB" id="A0A9D1MPG6"/>
<sequence length="130" mass="14060">MDKELYVAALAARENAYAPYSNFKVGAALKTTEGRIFCGANIENGSYGLTSCAERNAIFNAVSSGCTKFATLCVVADTAQPVRPCGACLQVMAEFKIQEIIMTNCQGESKRVLLSELLPYGFQLSNKNEE</sequence>
<dbReference type="InterPro" id="IPR002125">
    <property type="entry name" value="CMP_dCMP_dom"/>
</dbReference>
<evidence type="ECO:0000256" key="6">
    <source>
        <dbReference type="ARBA" id="ARBA00022723"/>
    </source>
</evidence>
<comment type="similarity">
    <text evidence="3 15">Belongs to the cytidine and deoxycytidylate deaminase family.</text>
</comment>